<dbReference type="Proteomes" id="UP000298652">
    <property type="component" value="Chromosome 2"/>
</dbReference>
<dbReference type="Gramene" id="TKW35520">
    <property type="protein sequence ID" value="TKW35520"/>
    <property type="gene ID" value="SEVIR_2G378400v2"/>
</dbReference>
<dbReference type="AlphaFoldDB" id="A0A4U6VZL7"/>
<name>A0A4U6VZL7_SETVI</name>
<evidence type="ECO:0000313" key="1">
    <source>
        <dbReference type="EMBL" id="TKW35520.1"/>
    </source>
</evidence>
<sequence>MSLPSYECVLCQYGDEEILFHLLLSCSFAQKCWIHLGLFPNLSKLYVILESFRTQLQVQLFMEIIIIMSWSIWMARNDRIFKEISPLVQVCLIHFKLVFTQVILGVKENWKFQMSA</sequence>
<keyword evidence="2" id="KW-1185">Reference proteome</keyword>
<protein>
    <recommendedName>
        <fullName evidence="3">Reverse transcriptase zinc-binding domain-containing protein</fullName>
    </recommendedName>
</protein>
<reference evidence="1" key="1">
    <citation type="submission" date="2019-03" db="EMBL/GenBank/DDBJ databases">
        <title>WGS assembly of Setaria viridis.</title>
        <authorList>
            <person name="Huang P."/>
            <person name="Jenkins J."/>
            <person name="Grimwood J."/>
            <person name="Barry K."/>
            <person name="Healey A."/>
            <person name="Mamidi S."/>
            <person name="Sreedasyam A."/>
            <person name="Shu S."/>
            <person name="Feldman M."/>
            <person name="Wu J."/>
            <person name="Yu Y."/>
            <person name="Chen C."/>
            <person name="Johnson J."/>
            <person name="Rokhsar D."/>
            <person name="Baxter I."/>
            <person name="Schmutz J."/>
            <person name="Brutnell T."/>
            <person name="Kellogg E."/>
        </authorList>
    </citation>
    <scope>NUCLEOTIDE SEQUENCE [LARGE SCALE GENOMIC DNA]</scope>
</reference>
<accession>A0A4U6VZL7</accession>
<organism evidence="1 2">
    <name type="scientific">Setaria viridis</name>
    <name type="common">Green bristlegrass</name>
    <name type="synonym">Setaria italica subsp. viridis</name>
    <dbReference type="NCBI Taxonomy" id="4556"/>
    <lineage>
        <taxon>Eukaryota</taxon>
        <taxon>Viridiplantae</taxon>
        <taxon>Streptophyta</taxon>
        <taxon>Embryophyta</taxon>
        <taxon>Tracheophyta</taxon>
        <taxon>Spermatophyta</taxon>
        <taxon>Magnoliopsida</taxon>
        <taxon>Liliopsida</taxon>
        <taxon>Poales</taxon>
        <taxon>Poaceae</taxon>
        <taxon>PACMAD clade</taxon>
        <taxon>Panicoideae</taxon>
        <taxon>Panicodae</taxon>
        <taxon>Paniceae</taxon>
        <taxon>Cenchrinae</taxon>
        <taxon>Setaria</taxon>
    </lineage>
</organism>
<evidence type="ECO:0000313" key="2">
    <source>
        <dbReference type="Proteomes" id="UP000298652"/>
    </source>
</evidence>
<dbReference type="EMBL" id="CM016553">
    <property type="protein sequence ID" value="TKW35520.1"/>
    <property type="molecule type" value="Genomic_DNA"/>
</dbReference>
<evidence type="ECO:0008006" key="3">
    <source>
        <dbReference type="Google" id="ProtNLM"/>
    </source>
</evidence>
<proteinExistence type="predicted"/>
<gene>
    <name evidence="1" type="ORF">SEVIR_2G378400v2</name>
</gene>